<gene>
    <name evidence="1" type="ORF">CCAP1982_LOCUS8522</name>
</gene>
<keyword evidence="2" id="KW-1185">Reference proteome</keyword>
<evidence type="ECO:0000313" key="2">
    <source>
        <dbReference type="Proteomes" id="UP000606786"/>
    </source>
</evidence>
<evidence type="ECO:0000313" key="1">
    <source>
        <dbReference type="EMBL" id="CAD7000017.1"/>
    </source>
</evidence>
<dbReference type="Proteomes" id="UP000606786">
    <property type="component" value="Unassembled WGS sequence"/>
</dbReference>
<dbReference type="EMBL" id="CAJHJT010000012">
    <property type="protein sequence ID" value="CAD7000017.1"/>
    <property type="molecule type" value="Genomic_DNA"/>
</dbReference>
<dbReference type="AlphaFoldDB" id="A0A811UQG1"/>
<accession>A0A811UQG1</accession>
<organism evidence="1 2">
    <name type="scientific">Ceratitis capitata</name>
    <name type="common">Mediterranean fruit fly</name>
    <name type="synonym">Tephritis capitata</name>
    <dbReference type="NCBI Taxonomy" id="7213"/>
    <lineage>
        <taxon>Eukaryota</taxon>
        <taxon>Metazoa</taxon>
        <taxon>Ecdysozoa</taxon>
        <taxon>Arthropoda</taxon>
        <taxon>Hexapoda</taxon>
        <taxon>Insecta</taxon>
        <taxon>Pterygota</taxon>
        <taxon>Neoptera</taxon>
        <taxon>Endopterygota</taxon>
        <taxon>Diptera</taxon>
        <taxon>Brachycera</taxon>
        <taxon>Muscomorpha</taxon>
        <taxon>Tephritoidea</taxon>
        <taxon>Tephritidae</taxon>
        <taxon>Ceratitis</taxon>
        <taxon>Ceratitis</taxon>
    </lineage>
</organism>
<sequence>MAATNLWRISSPSSAARITLSAHCPFIKQYKQHQYRQDQHFGALLSFVTAGLGCNHLTYACLSFVSSLCCCCFYTAVIPDEQQMLIGATNAGNAIALCRFRNLGDYSFR</sequence>
<proteinExistence type="predicted"/>
<protein>
    <submittedName>
        <fullName evidence="1">(Mediterranean fruit fly) hypothetical protein</fullName>
    </submittedName>
</protein>
<reference evidence="1" key="1">
    <citation type="submission" date="2020-11" db="EMBL/GenBank/DDBJ databases">
        <authorList>
            <person name="Whitehead M."/>
        </authorList>
    </citation>
    <scope>NUCLEOTIDE SEQUENCE</scope>
    <source>
        <strain evidence="1">EGII</strain>
    </source>
</reference>
<name>A0A811UQG1_CERCA</name>
<comment type="caution">
    <text evidence="1">The sequence shown here is derived from an EMBL/GenBank/DDBJ whole genome shotgun (WGS) entry which is preliminary data.</text>
</comment>